<comment type="caution">
    <text evidence="5">The sequence shown here is derived from an EMBL/GenBank/DDBJ whole genome shotgun (WGS) entry which is preliminary data.</text>
</comment>
<evidence type="ECO:0000256" key="1">
    <source>
        <dbReference type="ARBA" id="ARBA00008779"/>
    </source>
</evidence>
<dbReference type="NCBIfam" id="TIGR01409">
    <property type="entry name" value="TAT_signal_seq"/>
    <property type="match status" value="1"/>
</dbReference>
<gene>
    <name evidence="5" type="ORF">DAA48_03275</name>
</gene>
<dbReference type="InterPro" id="IPR006311">
    <property type="entry name" value="TAT_signal"/>
</dbReference>
<dbReference type="InterPro" id="IPR017850">
    <property type="entry name" value="Alkaline_phosphatase_core_sf"/>
</dbReference>
<evidence type="ECO:0000313" key="6">
    <source>
        <dbReference type="Proteomes" id="UP000241986"/>
    </source>
</evidence>
<feature type="domain" description="Sulfatase N-terminal" evidence="4">
    <location>
        <begin position="45"/>
        <end position="395"/>
    </location>
</feature>
<accession>A0A2T4N6C5</accession>
<dbReference type="CDD" id="cd16034">
    <property type="entry name" value="sulfatase_like"/>
    <property type="match status" value="1"/>
</dbReference>
<dbReference type="InterPro" id="IPR019546">
    <property type="entry name" value="TAT_signal_bac_arc"/>
</dbReference>
<dbReference type="Proteomes" id="UP000241986">
    <property type="component" value="Unassembled WGS sequence"/>
</dbReference>
<evidence type="ECO:0000256" key="3">
    <source>
        <dbReference type="ARBA" id="ARBA00022801"/>
    </source>
</evidence>
<evidence type="ECO:0000256" key="2">
    <source>
        <dbReference type="ARBA" id="ARBA00022729"/>
    </source>
</evidence>
<proteinExistence type="inferred from homology"/>
<sequence>MSISRRDLLKGLAATGAVAMTSSISGCQTSLSGGASTGRINGKTNLLVVFPDEMRAHALGFMGQDPSYTPNINRFAKESVVLRQAVSNFPLCTPFRGMLMTGQYPYRNGIQGNSHTGMPGQFGGKDFGIELKKGSVTWSDILSQQGYSMGYIGKWHLDAPSAPFIPSYNNPMEGRYWNDWTAPDRRHGFDFWYSYGTYDKHMSPMYWANNTPRDNPIKVNQWSPEHEADIAIKYLRNENGSYRDQDKPFALVVSMNPPHSPYDEIPKKYLDKFDGKTSKELNSRPNVQWNKEYLEGYGPQYFKEYMAMVHGVDEQFGRILDELDSLGLKNDTLVVFFSDHGSCMGSNGEPTKNIHYEESMRIPMIFRLPGKLKPKQDDLLFSAPDIYPTIFGLLGFEALIPDTVEGNNYVKTLKGEAGDVVPTSQFYTFMPYGAQSYGRRGIRTERYTMVIDRKIGKSLTYILHDNQNDPYQLQNIADSHMDLVNQLIEQELIPWLEHTGDPWRPTEVPVGVLKAYS</sequence>
<evidence type="ECO:0000313" key="5">
    <source>
        <dbReference type="EMBL" id="PTH82405.1"/>
    </source>
</evidence>
<name>A0A2T4N6C5_AERVE</name>
<organism evidence="5 6">
    <name type="scientific">Aeromonas veronii</name>
    <dbReference type="NCBI Taxonomy" id="654"/>
    <lineage>
        <taxon>Bacteria</taxon>
        <taxon>Pseudomonadati</taxon>
        <taxon>Pseudomonadota</taxon>
        <taxon>Gammaproteobacteria</taxon>
        <taxon>Aeromonadales</taxon>
        <taxon>Aeromonadaceae</taxon>
        <taxon>Aeromonas</taxon>
    </lineage>
</organism>
<dbReference type="GO" id="GO:0004065">
    <property type="term" value="F:arylsulfatase activity"/>
    <property type="evidence" value="ECO:0007669"/>
    <property type="project" value="TreeGrafter"/>
</dbReference>
<comment type="similarity">
    <text evidence="1">Belongs to the sulfatase family.</text>
</comment>
<dbReference type="InterPro" id="IPR050738">
    <property type="entry name" value="Sulfatase"/>
</dbReference>
<dbReference type="RefSeq" id="WP_107682490.1">
    <property type="nucleotide sequence ID" value="NZ_CAWQUB010000001.1"/>
</dbReference>
<dbReference type="Gene3D" id="3.40.720.10">
    <property type="entry name" value="Alkaline Phosphatase, subunit A"/>
    <property type="match status" value="1"/>
</dbReference>
<dbReference type="PROSITE" id="PS51318">
    <property type="entry name" value="TAT"/>
    <property type="match status" value="1"/>
</dbReference>
<reference evidence="5 6" key="1">
    <citation type="submission" date="2018-03" db="EMBL/GenBank/DDBJ databases">
        <title>Aeromonas veronii whole genome sequencing and analysis.</title>
        <authorList>
            <person name="Xie H."/>
            <person name="Liu T."/>
            <person name="Wang K."/>
        </authorList>
    </citation>
    <scope>NUCLEOTIDE SEQUENCE [LARGE SCALE GENOMIC DNA]</scope>
    <source>
        <strain evidence="5 6">XH.VA.1</strain>
    </source>
</reference>
<protein>
    <submittedName>
        <fullName evidence="5">Sulfatase</fullName>
    </submittedName>
</protein>
<dbReference type="InterPro" id="IPR000917">
    <property type="entry name" value="Sulfatase_N"/>
</dbReference>
<evidence type="ECO:0000259" key="4">
    <source>
        <dbReference type="Pfam" id="PF00884"/>
    </source>
</evidence>
<dbReference type="AlphaFoldDB" id="A0A2T4N6C5"/>
<dbReference type="PANTHER" id="PTHR42693">
    <property type="entry name" value="ARYLSULFATASE FAMILY MEMBER"/>
    <property type="match status" value="1"/>
</dbReference>
<dbReference type="Pfam" id="PF00884">
    <property type="entry name" value="Sulfatase"/>
    <property type="match status" value="1"/>
</dbReference>
<keyword evidence="2" id="KW-0732">Signal</keyword>
<dbReference type="PROSITE" id="PS51257">
    <property type="entry name" value="PROKAR_LIPOPROTEIN"/>
    <property type="match status" value="1"/>
</dbReference>
<dbReference type="Pfam" id="PF10518">
    <property type="entry name" value="TAT_signal"/>
    <property type="match status" value="1"/>
</dbReference>
<dbReference type="PANTHER" id="PTHR42693:SF53">
    <property type="entry name" value="ENDO-4-O-SULFATASE"/>
    <property type="match status" value="1"/>
</dbReference>
<keyword evidence="3" id="KW-0378">Hydrolase</keyword>
<dbReference type="EMBL" id="PZKL01000012">
    <property type="protein sequence ID" value="PTH82405.1"/>
    <property type="molecule type" value="Genomic_DNA"/>
</dbReference>
<dbReference type="Gene3D" id="3.30.1120.10">
    <property type="match status" value="1"/>
</dbReference>
<dbReference type="SUPFAM" id="SSF53649">
    <property type="entry name" value="Alkaline phosphatase-like"/>
    <property type="match status" value="1"/>
</dbReference>